<dbReference type="GO" id="GO:0006950">
    <property type="term" value="P:response to stress"/>
    <property type="evidence" value="ECO:0007669"/>
    <property type="project" value="TreeGrafter"/>
</dbReference>
<comment type="caution">
    <text evidence="2">The sequence shown here is derived from an EMBL/GenBank/DDBJ whole genome shotgun (WGS) entry which is preliminary data.</text>
</comment>
<gene>
    <name evidence="2" type="ORF">EV192_102207</name>
</gene>
<keyword evidence="2" id="KW-0238">DNA-binding</keyword>
<dbReference type="SMART" id="SM00347">
    <property type="entry name" value="HTH_MARR"/>
    <property type="match status" value="1"/>
</dbReference>
<dbReference type="InterPro" id="IPR000835">
    <property type="entry name" value="HTH_MarR-typ"/>
</dbReference>
<organism evidence="2 3">
    <name type="scientific">Actinocrispum wychmicini</name>
    <dbReference type="NCBI Taxonomy" id="1213861"/>
    <lineage>
        <taxon>Bacteria</taxon>
        <taxon>Bacillati</taxon>
        <taxon>Actinomycetota</taxon>
        <taxon>Actinomycetes</taxon>
        <taxon>Pseudonocardiales</taxon>
        <taxon>Pseudonocardiaceae</taxon>
        <taxon>Actinocrispum</taxon>
    </lineage>
</organism>
<dbReference type="GO" id="GO:0003700">
    <property type="term" value="F:DNA-binding transcription factor activity"/>
    <property type="evidence" value="ECO:0007669"/>
    <property type="project" value="InterPro"/>
</dbReference>
<evidence type="ECO:0000313" key="2">
    <source>
        <dbReference type="EMBL" id="TCO62070.1"/>
    </source>
</evidence>
<dbReference type="SUPFAM" id="SSF46785">
    <property type="entry name" value="Winged helix' DNA-binding domain"/>
    <property type="match status" value="1"/>
</dbReference>
<name>A0A4V2S811_9PSEU</name>
<dbReference type="GO" id="GO:0003677">
    <property type="term" value="F:DNA binding"/>
    <property type="evidence" value="ECO:0007669"/>
    <property type="project" value="UniProtKB-KW"/>
</dbReference>
<sequence>MATFTDPRLTVIGLLVEVHGGLMARLDKVHATAGFSGTDFDVLIRLARSPGHRLRMSDLAAQTALSTSGVTRIVDRLEHRGLLTRQLSSDDRRSLLAVLTDEGLDRLTAHLPGLFAAIDSALVDVLTLQELDQLVGTFRMLREHLHPDATAGAH</sequence>
<dbReference type="PROSITE" id="PS50995">
    <property type="entry name" value="HTH_MARR_2"/>
    <property type="match status" value="1"/>
</dbReference>
<dbReference type="AlphaFoldDB" id="A0A4V2S811"/>
<dbReference type="InterPro" id="IPR036388">
    <property type="entry name" value="WH-like_DNA-bd_sf"/>
</dbReference>
<evidence type="ECO:0000313" key="3">
    <source>
        <dbReference type="Proteomes" id="UP000295680"/>
    </source>
</evidence>
<dbReference type="InterPro" id="IPR036390">
    <property type="entry name" value="WH_DNA-bd_sf"/>
</dbReference>
<dbReference type="PRINTS" id="PR00598">
    <property type="entry name" value="HTHMARR"/>
</dbReference>
<reference evidence="2 3" key="1">
    <citation type="submission" date="2019-03" db="EMBL/GenBank/DDBJ databases">
        <title>Genomic Encyclopedia of Type Strains, Phase IV (KMG-IV): sequencing the most valuable type-strain genomes for metagenomic binning, comparative biology and taxonomic classification.</title>
        <authorList>
            <person name="Goeker M."/>
        </authorList>
    </citation>
    <scope>NUCLEOTIDE SEQUENCE [LARGE SCALE GENOMIC DNA]</scope>
    <source>
        <strain evidence="2 3">DSM 45934</strain>
    </source>
</reference>
<evidence type="ECO:0000259" key="1">
    <source>
        <dbReference type="PROSITE" id="PS50995"/>
    </source>
</evidence>
<feature type="domain" description="HTH marR-type" evidence="1">
    <location>
        <begin position="8"/>
        <end position="143"/>
    </location>
</feature>
<dbReference type="RefSeq" id="WP_207925957.1">
    <property type="nucleotide sequence ID" value="NZ_SLWS01000002.1"/>
</dbReference>
<keyword evidence="3" id="KW-1185">Reference proteome</keyword>
<dbReference type="EMBL" id="SLWS01000002">
    <property type="protein sequence ID" value="TCO62070.1"/>
    <property type="molecule type" value="Genomic_DNA"/>
</dbReference>
<dbReference type="PANTHER" id="PTHR33164">
    <property type="entry name" value="TRANSCRIPTIONAL REGULATOR, MARR FAMILY"/>
    <property type="match status" value="1"/>
</dbReference>
<proteinExistence type="predicted"/>
<dbReference type="InterPro" id="IPR039422">
    <property type="entry name" value="MarR/SlyA-like"/>
</dbReference>
<dbReference type="Proteomes" id="UP000295680">
    <property type="component" value="Unassembled WGS sequence"/>
</dbReference>
<dbReference type="Pfam" id="PF12802">
    <property type="entry name" value="MarR_2"/>
    <property type="match status" value="1"/>
</dbReference>
<dbReference type="PANTHER" id="PTHR33164:SF99">
    <property type="entry name" value="MARR FAMILY REGULATORY PROTEIN"/>
    <property type="match status" value="1"/>
</dbReference>
<dbReference type="Gene3D" id="1.10.10.10">
    <property type="entry name" value="Winged helix-like DNA-binding domain superfamily/Winged helix DNA-binding domain"/>
    <property type="match status" value="1"/>
</dbReference>
<protein>
    <submittedName>
        <fullName evidence="2">DNA-binding MarR family transcriptional regulator</fullName>
    </submittedName>
</protein>
<accession>A0A4V2S811</accession>